<dbReference type="Proteomes" id="UP000310200">
    <property type="component" value="Unassembled WGS sequence"/>
</dbReference>
<protein>
    <submittedName>
        <fullName evidence="1">Uncharacterized protein</fullName>
    </submittedName>
</protein>
<gene>
    <name evidence="1" type="ORF">DBV15_04598</name>
</gene>
<dbReference type="EMBL" id="QBLH01000651">
    <property type="protein sequence ID" value="TGZ54512.1"/>
    <property type="molecule type" value="Genomic_DNA"/>
</dbReference>
<organism evidence="1 2">
    <name type="scientific">Temnothorax longispinosus</name>
    <dbReference type="NCBI Taxonomy" id="300112"/>
    <lineage>
        <taxon>Eukaryota</taxon>
        <taxon>Metazoa</taxon>
        <taxon>Ecdysozoa</taxon>
        <taxon>Arthropoda</taxon>
        <taxon>Hexapoda</taxon>
        <taxon>Insecta</taxon>
        <taxon>Pterygota</taxon>
        <taxon>Neoptera</taxon>
        <taxon>Endopterygota</taxon>
        <taxon>Hymenoptera</taxon>
        <taxon>Apocrita</taxon>
        <taxon>Aculeata</taxon>
        <taxon>Formicoidea</taxon>
        <taxon>Formicidae</taxon>
        <taxon>Myrmicinae</taxon>
        <taxon>Temnothorax</taxon>
    </lineage>
</organism>
<sequence length="121" mass="14108">MGQPLTSQRSDRYDKLIYDRCAEYSKEEYLARPKCVLCISGQIAFPYRSYAESRKDKLNYHSRIACHFSPISRIMCESTDIAGGWIKLLRSPSSTYLPRPSDIELRIPVKATLRRRRFPES</sequence>
<reference evidence="1 2" key="1">
    <citation type="journal article" date="2019" name="Philos. Trans. R. Soc. Lond., B, Biol. Sci.">
        <title>Ant behaviour and brain gene expression of defending hosts depend on the ecological success of the intruding social parasite.</title>
        <authorList>
            <person name="Kaur R."/>
            <person name="Stoldt M."/>
            <person name="Jongepier E."/>
            <person name="Feldmeyer B."/>
            <person name="Menzel F."/>
            <person name="Bornberg-Bauer E."/>
            <person name="Foitzik S."/>
        </authorList>
    </citation>
    <scope>NUCLEOTIDE SEQUENCE [LARGE SCALE GENOMIC DNA]</scope>
    <source>
        <tissue evidence="1">Whole body</tissue>
    </source>
</reference>
<proteinExistence type="predicted"/>
<keyword evidence="2" id="KW-1185">Reference proteome</keyword>
<dbReference type="AlphaFoldDB" id="A0A4S2KWG6"/>
<name>A0A4S2KWG6_9HYME</name>
<evidence type="ECO:0000313" key="1">
    <source>
        <dbReference type="EMBL" id="TGZ54512.1"/>
    </source>
</evidence>
<evidence type="ECO:0000313" key="2">
    <source>
        <dbReference type="Proteomes" id="UP000310200"/>
    </source>
</evidence>
<accession>A0A4S2KWG6</accession>
<comment type="caution">
    <text evidence="1">The sequence shown here is derived from an EMBL/GenBank/DDBJ whole genome shotgun (WGS) entry which is preliminary data.</text>
</comment>